<keyword evidence="2" id="KW-1185">Reference proteome</keyword>
<protein>
    <submittedName>
        <fullName evidence="1">Uncharacterized protein</fullName>
    </submittedName>
</protein>
<dbReference type="AlphaFoldDB" id="A0A8H6IZB1"/>
<dbReference type="EMBL" id="WIGM01001216">
    <property type="protein sequence ID" value="KAF6803151.1"/>
    <property type="molecule type" value="Genomic_DNA"/>
</dbReference>
<comment type="caution">
    <text evidence="1">The sequence shown here is derived from an EMBL/GenBank/DDBJ whole genome shotgun (WGS) entry which is preliminary data.</text>
</comment>
<evidence type="ECO:0000313" key="1">
    <source>
        <dbReference type="EMBL" id="KAF6803151.1"/>
    </source>
</evidence>
<sequence length="241" mass="26932">MLVVESKDPRPIIRNLGKLLKPGGSSAMGRARHHQHFHQEDGRGPADGTIWTVKLADFAAEEGFVDVKINFVGGGLELARAFSDQHLQTAGKAWMSRMKQSSLPGLTCGQHHRYHHRRSSRNTSANYLSVRDTDTYKLLWHKVKFLINMENIEGLYVDYTQGGNVTQEPPFPSLDPGRPADRFPSSAQYYNVFRREEEGETEGEAEAERHRRTGYIVVASNATGAVDGTLIYATCNFAPES</sequence>
<dbReference type="OrthoDB" id="417697at2759"/>
<dbReference type="Proteomes" id="UP000639643">
    <property type="component" value="Unassembled WGS sequence"/>
</dbReference>
<reference evidence="1" key="1">
    <citation type="journal article" date="2020" name="Phytopathology">
        <title>Genome Sequence Resources of Colletotrichum truncatum, C. plurivorum, C. musicola, and C. sojae: Four Species Pathogenic to Soybean (Glycine max).</title>
        <authorList>
            <person name="Rogerio F."/>
            <person name="Boufleur T.R."/>
            <person name="Ciampi-Guillardi M."/>
            <person name="Sukno S.A."/>
            <person name="Thon M.R."/>
            <person name="Massola Junior N.S."/>
            <person name="Baroncelli R."/>
        </authorList>
    </citation>
    <scope>NUCLEOTIDE SEQUENCE</scope>
    <source>
        <strain evidence="1">LFN0074</strain>
    </source>
</reference>
<proteinExistence type="predicted"/>
<organism evidence="1 2">
    <name type="scientific">Colletotrichum musicola</name>
    <dbReference type="NCBI Taxonomy" id="2175873"/>
    <lineage>
        <taxon>Eukaryota</taxon>
        <taxon>Fungi</taxon>
        <taxon>Dikarya</taxon>
        <taxon>Ascomycota</taxon>
        <taxon>Pezizomycotina</taxon>
        <taxon>Sordariomycetes</taxon>
        <taxon>Hypocreomycetidae</taxon>
        <taxon>Glomerellales</taxon>
        <taxon>Glomerellaceae</taxon>
        <taxon>Colletotrichum</taxon>
        <taxon>Colletotrichum orchidearum species complex</taxon>
    </lineage>
</organism>
<accession>A0A8H6IZB1</accession>
<gene>
    <name evidence="1" type="ORF">CMUS01_15162</name>
</gene>
<name>A0A8H6IZB1_9PEZI</name>
<evidence type="ECO:0000313" key="2">
    <source>
        <dbReference type="Proteomes" id="UP000639643"/>
    </source>
</evidence>